<dbReference type="AlphaFoldDB" id="B2VQW9"/>
<dbReference type="EMBL" id="DS231615">
    <property type="protein sequence ID" value="EDU39856.1"/>
    <property type="molecule type" value="Genomic_DNA"/>
</dbReference>
<reference evidence="2" key="1">
    <citation type="journal article" date="2013" name="G3 (Bethesda)">
        <title>Comparative genomics of a plant-pathogenic fungus, Pyrenophora tritici-repentis, reveals transduplication and the impact of repeat elements on pathogenicity and population divergence.</title>
        <authorList>
            <person name="Manning V.A."/>
            <person name="Pandelova I."/>
            <person name="Dhillon B."/>
            <person name="Wilhelm L.J."/>
            <person name="Goodwin S.B."/>
            <person name="Berlin A.M."/>
            <person name="Figueroa M."/>
            <person name="Freitag M."/>
            <person name="Hane J.K."/>
            <person name="Henrissat B."/>
            <person name="Holman W.H."/>
            <person name="Kodira C.D."/>
            <person name="Martin J."/>
            <person name="Oliver R.P."/>
            <person name="Robbertse B."/>
            <person name="Schackwitz W."/>
            <person name="Schwartz D.C."/>
            <person name="Spatafora J.W."/>
            <person name="Turgeon B.G."/>
            <person name="Yandava C."/>
            <person name="Young S."/>
            <person name="Zhou S."/>
            <person name="Zeng Q."/>
            <person name="Grigoriev I.V."/>
            <person name="Ma L.-J."/>
            <person name="Ciuffetti L.M."/>
        </authorList>
    </citation>
    <scope>NUCLEOTIDE SEQUENCE [LARGE SCALE GENOMIC DNA]</scope>
    <source>
        <strain evidence="2">Pt-1C-BFP</strain>
    </source>
</reference>
<dbReference type="InParanoid" id="B2VQW9"/>
<proteinExistence type="predicted"/>
<evidence type="ECO:0000313" key="1">
    <source>
        <dbReference type="EMBL" id="EDU39856.1"/>
    </source>
</evidence>
<name>B2VQW9_PYRTR</name>
<protein>
    <submittedName>
        <fullName evidence="1">Uncharacterized protein</fullName>
    </submittedName>
</protein>
<dbReference type="Proteomes" id="UP000001471">
    <property type="component" value="Unassembled WGS sequence"/>
</dbReference>
<gene>
    <name evidence="1" type="ORF">PTRG_00418</name>
</gene>
<accession>B2VQW9</accession>
<evidence type="ECO:0000313" key="2">
    <source>
        <dbReference type="Proteomes" id="UP000001471"/>
    </source>
</evidence>
<organism evidence="1 2">
    <name type="scientific">Pyrenophora tritici-repentis (strain Pt-1C-BFP)</name>
    <name type="common">Wheat tan spot fungus</name>
    <name type="synonym">Drechslera tritici-repentis</name>
    <dbReference type="NCBI Taxonomy" id="426418"/>
    <lineage>
        <taxon>Eukaryota</taxon>
        <taxon>Fungi</taxon>
        <taxon>Dikarya</taxon>
        <taxon>Ascomycota</taxon>
        <taxon>Pezizomycotina</taxon>
        <taxon>Dothideomycetes</taxon>
        <taxon>Pleosporomycetidae</taxon>
        <taxon>Pleosporales</taxon>
        <taxon>Pleosporineae</taxon>
        <taxon>Pleosporaceae</taxon>
        <taxon>Pyrenophora</taxon>
    </lineage>
</organism>
<dbReference type="HOGENOM" id="CLU_1807204_0_0_1"/>
<sequence length="143" mass="15841">MPDAKVGVPKLAYCMLPGHHNRSPQRPARCTDWWRYYLAPCLANQVGAVKGIRELEATSCVGHYVTADGGAQIATARILTLGQQARNPPANFRAVNFAGRTERRPVSRGVQFVFPFVEVARLDPAAWGVEKGLSRIPEMILWQ</sequence>